<dbReference type="GO" id="GO:0051302">
    <property type="term" value="P:regulation of cell division"/>
    <property type="evidence" value="ECO:0007669"/>
    <property type="project" value="InterPro"/>
</dbReference>
<dbReference type="AlphaFoldDB" id="A0A7C2CS82"/>
<evidence type="ECO:0000256" key="4">
    <source>
        <dbReference type="ARBA" id="ARBA00023306"/>
    </source>
</evidence>
<dbReference type="InterPro" id="IPR016098">
    <property type="entry name" value="CAP/MinC_C"/>
</dbReference>
<evidence type="ECO:0000256" key="2">
    <source>
        <dbReference type="ARBA" id="ARBA00022618"/>
    </source>
</evidence>
<keyword evidence="2 6" id="KW-0132">Cell division</keyword>
<dbReference type="Gene3D" id="2.160.20.70">
    <property type="match status" value="1"/>
</dbReference>
<evidence type="ECO:0000256" key="5">
    <source>
        <dbReference type="ARBA" id="ARBA00025606"/>
    </source>
</evidence>
<dbReference type="RefSeq" id="WP_149122921.1">
    <property type="nucleotide sequence ID" value="NZ_VTFL01000004.1"/>
</dbReference>
<sequence>MSKIFFKGDLKEGIKIVLDPSLNWDDIRSLIIAEIEEKSSFLKGSSIYVDFQGKEIKEEDWQEFRKEIYDKYGIMLSKELFKLKISNSNTAKIVLGPIRSGKLLNVKDSLLVIGDVNSGSEIICNRNVFVLGKVRGSIWAGYENNDKATIFALELEPEKIQIAGYILDLSKLKKKNNEFGYWVYVEDGEIKISKYSGGKRDG</sequence>
<evidence type="ECO:0000256" key="3">
    <source>
        <dbReference type="ARBA" id="ARBA00023210"/>
    </source>
</evidence>
<feature type="domain" description="Septum formation inhibitor MinC C-terminal" evidence="7">
    <location>
        <begin position="94"/>
        <end position="192"/>
    </location>
</feature>
<dbReference type="EMBL" id="DTDV01000007">
    <property type="protein sequence ID" value="HGK23483.1"/>
    <property type="molecule type" value="Genomic_DNA"/>
</dbReference>
<keyword evidence="4 6" id="KW-0131">Cell cycle</keyword>
<comment type="function">
    <text evidence="5 6">Cell division inhibitor that blocks the formation of polar Z ring septums. Rapidly oscillates between the poles of the cell to destabilize FtsZ filaments that have formed before they mature into polar Z rings. Prevents FtsZ polymerization.</text>
</comment>
<protein>
    <recommendedName>
        <fullName evidence="6">Probable septum site-determining protein MinC</fullName>
    </recommendedName>
</protein>
<dbReference type="GO" id="GO:0000902">
    <property type="term" value="P:cell morphogenesis"/>
    <property type="evidence" value="ECO:0007669"/>
    <property type="project" value="InterPro"/>
</dbReference>
<dbReference type="SUPFAM" id="SSF63848">
    <property type="entry name" value="Cell-division inhibitor MinC, C-terminal domain"/>
    <property type="match status" value="1"/>
</dbReference>
<name>A0A7C2CS82_DICTH</name>
<reference evidence="9" key="1">
    <citation type="journal article" date="2020" name="mSystems">
        <title>Genome- and Community-Level Interaction Insights into Carbon Utilization and Element Cycling Functions of Hydrothermarchaeota in Hydrothermal Sediment.</title>
        <authorList>
            <person name="Zhou Z."/>
            <person name="Liu Y."/>
            <person name="Xu W."/>
            <person name="Pan J."/>
            <person name="Luo Z.H."/>
            <person name="Li M."/>
        </authorList>
    </citation>
    <scope>NUCLEOTIDE SEQUENCE [LARGE SCALE GENOMIC DNA]</scope>
    <source>
        <strain evidence="9">SpSt-70</strain>
    </source>
</reference>
<evidence type="ECO:0000256" key="1">
    <source>
        <dbReference type="ARBA" id="ARBA00006291"/>
    </source>
</evidence>
<dbReference type="Pfam" id="PF03775">
    <property type="entry name" value="MinC_C"/>
    <property type="match status" value="1"/>
</dbReference>
<accession>A0A7C2CS82</accession>
<evidence type="ECO:0000259" key="7">
    <source>
        <dbReference type="Pfam" id="PF03775"/>
    </source>
</evidence>
<keyword evidence="3 6" id="KW-0717">Septation</keyword>
<comment type="subunit">
    <text evidence="6">Interacts with MinD and FtsZ.</text>
</comment>
<organism evidence="9">
    <name type="scientific">Dictyoglomus thermophilum</name>
    <dbReference type="NCBI Taxonomy" id="14"/>
    <lineage>
        <taxon>Bacteria</taxon>
        <taxon>Pseudomonadati</taxon>
        <taxon>Dictyoglomota</taxon>
        <taxon>Dictyoglomia</taxon>
        <taxon>Dictyoglomales</taxon>
        <taxon>Dictyoglomaceae</taxon>
        <taxon>Dictyoglomus</taxon>
    </lineage>
</organism>
<dbReference type="InterPro" id="IPR005526">
    <property type="entry name" value="Septum_form_inhib_MinC_C"/>
</dbReference>
<comment type="similarity">
    <text evidence="1 6">Belongs to the MinC family.</text>
</comment>
<evidence type="ECO:0000256" key="6">
    <source>
        <dbReference type="HAMAP-Rule" id="MF_00267"/>
    </source>
</evidence>
<dbReference type="InterPro" id="IPR007874">
    <property type="entry name" value="MinC_N"/>
</dbReference>
<dbReference type="Pfam" id="PF05209">
    <property type="entry name" value="MinC_N"/>
    <property type="match status" value="1"/>
</dbReference>
<evidence type="ECO:0000259" key="8">
    <source>
        <dbReference type="Pfam" id="PF05209"/>
    </source>
</evidence>
<comment type="caution">
    <text evidence="9">The sequence shown here is derived from an EMBL/GenBank/DDBJ whole genome shotgun (WGS) entry which is preliminary data.</text>
</comment>
<evidence type="ECO:0000313" key="9">
    <source>
        <dbReference type="EMBL" id="HGK23483.1"/>
    </source>
</evidence>
<dbReference type="PANTHER" id="PTHR34108">
    <property type="entry name" value="SEPTUM SITE-DETERMINING PROTEIN MINC"/>
    <property type="match status" value="1"/>
</dbReference>
<dbReference type="HAMAP" id="MF_00267">
    <property type="entry name" value="MinC"/>
    <property type="match status" value="1"/>
</dbReference>
<dbReference type="InterPro" id="IPR013033">
    <property type="entry name" value="MinC"/>
</dbReference>
<proteinExistence type="inferred from homology"/>
<dbReference type="GO" id="GO:1901891">
    <property type="term" value="P:regulation of cell septum assembly"/>
    <property type="evidence" value="ECO:0007669"/>
    <property type="project" value="InterPro"/>
</dbReference>
<dbReference type="GO" id="GO:0000917">
    <property type="term" value="P:division septum assembly"/>
    <property type="evidence" value="ECO:0007669"/>
    <property type="project" value="UniProtKB-KW"/>
</dbReference>
<dbReference type="PANTHER" id="PTHR34108:SF1">
    <property type="entry name" value="SEPTUM SITE-DETERMINING PROTEIN MINC"/>
    <property type="match status" value="1"/>
</dbReference>
<gene>
    <name evidence="6" type="primary">minC</name>
    <name evidence="9" type="ORF">ENU78_03370</name>
</gene>
<dbReference type="InterPro" id="IPR036145">
    <property type="entry name" value="MinC_C_sf"/>
</dbReference>
<feature type="domain" description="Septum formation inhibitor MinC N-terminal" evidence="8">
    <location>
        <begin position="13"/>
        <end position="74"/>
    </location>
</feature>